<dbReference type="RefSeq" id="WP_268039083.1">
    <property type="nucleotide sequence ID" value="NZ_JAPQER010000001.1"/>
</dbReference>
<evidence type="ECO:0000313" key="2">
    <source>
        <dbReference type="EMBL" id="MCY6482817.1"/>
    </source>
</evidence>
<organism evidence="2 3">
    <name type="scientific">Clostridium aestuarii</name>
    <dbReference type="NCBI Taxonomy" id="338193"/>
    <lineage>
        <taxon>Bacteria</taxon>
        <taxon>Bacillati</taxon>
        <taxon>Bacillota</taxon>
        <taxon>Clostridia</taxon>
        <taxon>Eubacteriales</taxon>
        <taxon>Clostridiaceae</taxon>
        <taxon>Clostridium</taxon>
    </lineage>
</organism>
<comment type="caution">
    <text evidence="2">The sequence shown here is derived from an EMBL/GenBank/DDBJ whole genome shotgun (WGS) entry which is preliminary data.</text>
</comment>
<dbReference type="Proteomes" id="UP001078443">
    <property type="component" value="Unassembled WGS sequence"/>
</dbReference>
<evidence type="ECO:0000313" key="3">
    <source>
        <dbReference type="Proteomes" id="UP001078443"/>
    </source>
</evidence>
<feature type="domain" description="Novel STAND NTPase 5" evidence="1">
    <location>
        <begin position="270"/>
        <end position="404"/>
    </location>
</feature>
<dbReference type="SUPFAM" id="SSF52540">
    <property type="entry name" value="P-loop containing nucleoside triphosphate hydrolases"/>
    <property type="match status" value="1"/>
</dbReference>
<dbReference type="InterPro" id="IPR027417">
    <property type="entry name" value="P-loop_NTPase"/>
</dbReference>
<dbReference type="EMBL" id="JAPQER010000001">
    <property type="protein sequence ID" value="MCY6482817.1"/>
    <property type="molecule type" value="Genomic_DNA"/>
</dbReference>
<protein>
    <recommendedName>
        <fullName evidence="1">Novel STAND NTPase 5 domain-containing protein</fullName>
    </recommendedName>
</protein>
<keyword evidence="3" id="KW-1185">Reference proteome</keyword>
<reference evidence="2" key="1">
    <citation type="submission" date="2022-12" db="EMBL/GenBank/DDBJ databases">
        <authorList>
            <person name="Wang J."/>
        </authorList>
    </citation>
    <scope>NUCLEOTIDE SEQUENCE</scope>
    <source>
        <strain evidence="2">HY-45-18</strain>
    </source>
</reference>
<dbReference type="Pfam" id="PF25199">
    <property type="entry name" value="nSTAND_NTPase5"/>
    <property type="match status" value="1"/>
</dbReference>
<evidence type="ECO:0000259" key="1">
    <source>
        <dbReference type="Pfam" id="PF25199"/>
    </source>
</evidence>
<proteinExistence type="predicted"/>
<name>A0ABT4CVI1_9CLOT</name>
<accession>A0ABT4CVI1</accession>
<sequence length="1330" mass="157868">MIKISKKKTEKQKKMQKTKYSIKKIETNRTGGQIALIGYEYQVLYSCYLLLKFLINNDRKIKLEGIEDIDSFKTSDIVKIEHIQLKYSKDKQDASFLKSVLKNYLEVYVLDKINDDRYFTLIYDFDVAKGNLSKLIRGNMDQKAKKYWSDIIEKIKDENDTWNWSNFDFDHFLQHLKFNNIKKNKLILEIEKMLIDRYQINTGNESLYVNGLFCLCFEKMRERKCIDFLELTKRIQLIKDYIDKGAKNPAHKWIEKIDFDNLLHKDVSKDYYEGKKAEPADIANQLPVRRKNIEKKIEKSILQHVITVIKSSSGQGKTTLAWQVAYNLRNQYHIYKLNWCNEVKELDNIVEYFKSRIKIGEKILIVLDNLDIQLKEWNVLSQYFSGKIGINYKLLLTTREDDWYSFSGDPSNLKDMRIIDVFLDKEQAEKIYATLKKEGKIHESINNWQSSWEIVCDKGLLIEYIYLLTHGEMINDRISQQIKTIQGSKGSSIKMAILRQITLADVMGIKLPVKGLVEQFNCTINEDLDFNELMKSIENEFYIKITDQKLYIEGLHPVRSQHIVNRLHEFTSKSETILKMLKIVDETYISKLYSKLPTYIVDDKDKFYRNLIENTLDNNYTYFLNAIRGIFSGSVLEYYNKNRTVFDDADEHGGLLLLLYEINPFNRFEEVDIEIKTLSEMRKIVPDDKNIRYLCDLANRINKFVIEDSDFYIYSYYLYNKLKAMTLKRNMNDYVSLANWLIKVDKKFDIVTTVSLDDVWLDKKKWSIESIAELMYMWYGLNKIQYLEFVTRHKQEIFIYMKIHTMSMQVYENDNKSEIHVEYLMFPNEMKKANKESVARLNTICKALPIYKFYCADAIKPSLDVINSLNLPDDAHKQIPVENIIISFNSEFAKLWSKTIMANYECYSIYDWLCLWYKLRNKIVKLFKFNIQILEKILKKQRINNELLIFMDNLREDIIISLKKERLFPHENRPFEKPSKLPQDISKIKTGYFSYIRNYINQMVAILKKENNDTIKLAVFNLRDAKTKLFEMQSFFKQISDETNNYSEDYNRLCEKETLWISRLIVLNEYYLKVGNERGFSRYMVTSWKTQKEKQLISAIKEKINETNEFNFEYVFPISIIEEGNFLKVPILIKNFDVENEQEINSLLINLVSTFEVKIHYIYILMCNKYGRVERNGLSISKLSLEKLKTCIETEDESMIEDIIPALPIVITEDVLKCFSNKLYLEKEQVNSQLEDIDTLYLLLWEYSQYAKNISSQNSAEKTYLASLQKNKKCEIEILFEKIKNVSPTYFIKTINDLKIKVINQNYYFDDVELNNCINEIISYISEWNI</sequence>
<dbReference type="InterPro" id="IPR057574">
    <property type="entry name" value="nSTAND_NTPase5_dom"/>
</dbReference>
<gene>
    <name evidence="2" type="ORF">OW763_00395</name>
</gene>